<accession>A0AAD2PWU5</accession>
<keyword evidence="3" id="KW-1185">Reference proteome</keyword>
<organism evidence="2 3">
    <name type="scientific">Cylindrotheca closterium</name>
    <dbReference type="NCBI Taxonomy" id="2856"/>
    <lineage>
        <taxon>Eukaryota</taxon>
        <taxon>Sar</taxon>
        <taxon>Stramenopiles</taxon>
        <taxon>Ochrophyta</taxon>
        <taxon>Bacillariophyta</taxon>
        <taxon>Bacillariophyceae</taxon>
        <taxon>Bacillariophycidae</taxon>
        <taxon>Bacillariales</taxon>
        <taxon>Bacillariaceae</taxon>
        <taxon>Cylindrotheca</taxon>
    </lineage>
</organism>
<name>A0AAD2PWU5_9STRA</name>
<dbReference type="Proteomes" id="UP001295423">
    <property type="component" value="Unassembled WGS sequence"/>
</dbReference>
<protein>
    <submittedName>
        <fullName evidence="2">Uncharacterized protein</fullName>
    </submittedName>
</protein>
<proteinExistence type="predicted"/>
<feature type="region of interest" description="Disordered" evidence="1">
    <location>
        <begin position="1"/>
        <end position="20"/>
    </location>
</feature>
<evidence type="ECO:0000313" key="3">
    <source>
        <dbReference type="Proteomes" id="UP001295423"/>
    </source>
</evidence>
<reference evidence="2" key="1">
    <citation type="submission" date="2023-08" db="EMBL/GenBank/DDBJ databases">
        <authorList>
            <person name="Audoor S."/>
            <person name="Bilcke G."/>
        </authorList>
    </citation>
    <scope>NUCLEOTIDE SEQUENCE</scope>
</reference>
<sequence length="90" mass="10226">MEHPGWQLDGPDWDYGEERDGDMQHSLQIANCPDASYKKLDFLEDPDGRYWVGFDLYEKDVDFDTCGSVAYVCGGSFRVPIEKAGKKENA</sequence>
<dbReference type="AlphaFoldDB" id="A0AAD2PWU5"/>
<comment type="caution">
    <text evidence="2">The sequence shown here is derived from an EMBL/GenBank/DDBJ whole genome shotgun (WGS) entry which is preliminary data.</text>
</comment>
<evidence type="ECO:0000256" key="1">
    <source>
        <dbReference type="SAM" id="MobiDB-lite"/>
    </source>
</evidence>
<dbReference type="EMBL" id="CAKOGP040002103">
    <property type="protein sequence ID" value="CAJ1962294.1"/>
    <property type="molecule type" value="Genomic_DNA"/>
</dbReference>
<gene>
    <name evidence="2" type="ORF">CYCCA115_LOCUS19615</name>
</gene>
<evidence type="ECO:0000313" key="2">
    <source>
        <dbReference type="EMBL" id="CAJ1962294.1"/>
    </source>
</evidence>